<feature type="non-terminal residue" evidence="2">
    <location>
        <position position="1"/>
    </location>
</feature>
<reference evidence="2" key="1">
    <citation type="submission" date="2022-07" db="EMBL/GenBank/DDBJ databases">
        <title>Phylogenomic reconstructions and comparative analyses of Kickxellomycotina fungi.</title>
        <authorList>
            <person name="Reynolds N.K."/>
            <person name="Stajich J.E."/>
            <person name="Barry K."/>
            <person name="Grigoriev I.V."/>
            <person name="Crous P."/>
            <person name="Smith M.E."/>
        </authorList>
    </citation>
    <scope>NUCLEOTIDE SEQUENCE</scope>
    <source>
        <strain evidence="2">NBRC 100468</strain>
    </source>
</reference>
<sequence>SPNRLYTDQIYMISLQKHAKYRARVQSIHDHLGLDVRYFKGIDANQNRNELMNDPMANKTAPNVVACWQSHLEVWKDIDRRQYETALVLEDDMDMQGNIHMLMKSAMEIAENQESSFEDYFDDRNRHGQWDVIFIGHCSVSEKRGEVIDKGFQYLRKSSEPACTQGYVMSRAGVKKFLKHYSTSLDRPVDITFAENILAGFIYGYSFFPPVVTQRRDLDRPRQKFDIYFKAPSNSILEFIRRHGRIYTDKDIVKFGMY</sequence>
<dbReference type="AlphaFoldDB" id="A0A9W8DLQ8"/>
<dbReference type="Proteomes" id="UP001150538">
    <property type="component" value="Unassembled WGS sequence"/>
</dbReference>
<evidence type="ECO:0000259" key="1">
    <source>
        <dbReference type="Pfam" id="PF01755"/>
    </source>
</evidence>
<name>A0A9W8DLQ8_9FUNG</name>
<accession>A0A9W8DLQ8</accession>
<dbReference type="Pfam" id="PF01755">
    <property type="entry name" value="Glyco_transf_25"/>
    <property type="match status" value="1"/>
</dbReference>
<keyword evidence="3" id="KW-1185">Reference proteome</keyword>
<feature type="domain" description="Glycosyl transferase family 25" evidence="1">
    <location>
        <begin position="9"/>
        <end position="190"/>
    </location>
</feature>
<dbReference type="EMBL" id="JANBPU010000784">
    <property type="protein sequence ID" value="KAJ1909280.1"/>
    <property type="molecule type" value="Genomic_DNA"/>
</dbReference>
<proteinExistence type="predicted"/>
<evidence type="ECO:0000313" key="2">
    <source>
        <dbReference type="EMBL" id="KAJ1909280.1"/>
    </source>
</evidence>
<comment type="caution">
    <text evidence="2">The sequence shown here is derived from an EMBL/GenBank/DDBJ whole genome shotgun (WGS) entry which is preliminary data.</text>
</comment>
<dbReference type="InterPro" id="IPR002654">
    <property type="entry name" value="Glyco_trans_25"/>
</dbReference>
<organism evidence="2 3">
    <name type="scientific">Mycoemilia scoparia</name>
    <dbReference type="NCBI Taxonomy" id="417184"/>
    <lineage>
        <taxon>Eukaryota</taxon>
        <taxon>Fungi</taxon>
        <taxon>Fungi incertae sedis</taxon>
        <taxon>Zoopagomycota</taxon>
        <taxon>Kickxellomycotina</taxon>
        <taxon>Kickxellomycetes</taxon>
        <taxon>Kickxellales</taxon>
        <taxon>Kickxellaceae</taxon>
        <taxon>Mycoemilia</taxon>
    </lineage>
</organism>
<dbReference type="OrthoDB" id="47375at2759"/>
<protein>
    <recommendedName>
        <fullName evidence="1">Glycosyl transferase family 25 domain-containing protein</fullName>
    </recommendedName>
</protein>
<evidence type="ECO:0000313" key="3">
    <source>
        <dbReference type="Proteomes" id="UP001150538"/>
    </source>
</evidence>
<gene>
    <name evidence="2" type="ORF">H4219_006425</name>
</gene>